<dbReference type="AlphaFoldDB" id="A0A9Q0KUC5"/>
<comment type="caution">
    <text evidence="1">The sequence shown here is derived from an EMBL/GenBank/DDBJ whole genome shotgun (WGS) entry which is preliminary data.</text>
</comment>
<accession>A0A9Q0KUC5</accession>
<sequence length="171" mass="17910">MSSVDGRFLLVLGSLSYGGNRGYGRGPRVAVNPMVSEVFGIRSLGDEDRVLRSSQSVLNIGQLPNRVVSNPIILGLLDGGGQDVVHPLGKSNQKTDPMVFGARLPQQVQSLALTEVVTVGLQGGPVMQNMVGGSVSMNLLSITSSTIGLGRFIGLPSLVPMVAGVEILEDR</sequence>
<keyword evidence="2" id="KW-1185">Reference proteome</keyword>
<dbReference type="Proteomes" id="UP001141806">
    <property type="component" value="Unassembled WGS sequence"/>
</dbReference>
<reference evidence="1" key="1">
    <citation type="journal article" date="2023" name="Plant J.">
        <title>The genome of the king protea, Protea cynaroides.</title>
        <authorList>
            <person name="Chang J."/>
            <person name="Duong T.A."/>
            <person name="Schoeman C."/>
            <person name="Ma X."/>
            <person name="Roodt D."/>
            <person name="Barker N."/>
            <person name="Li Z."/>
            <person name="Van de Peer Y."/>
            <person name="Mizrachi E."/>
        </authorList>
    </citation>
    <scope>NUCLEOTIDE SEQUENCE</scope>
    <source>
        <tissue evidence="1">Young leaves</tissue>
    </source>
</reference>
<dbReference type="EMBL" id="JAMYWD010000003">
    <property type="protein sequence ID" value="KAJ4976880.1"/>
    <property type="molecule type" value="Genomic_DNA"/>
</dbReference>
<protein>
    <submittedName>
        <fullName evidence="1">Uncharacterized protein</fullName>
    </submittedName>
</protein>
<organism evidence="1 2">
    <name type="scientific">Protea cynaroides</name>
    <dbReference type="NCBI Taxonomy" id="273540"/>
    <lineage>
        <taxon>Eukaryota</taxon>
        <taxon>Viridiplantae</taxon>
        <taxon>Streptophyta</taxon>
        <taxon>Embryophyta</taxon>
        <taxon>Tracheophyta</taxon>
        <taxon>Spermatophyta</taxon>
        <taxon>Magnoliopsida</taxon>
        <taxon>Proteales</taxon>
        <taxon>Proteaceae</taxon>
        <taxon>Protea</taxon>
    </lineage>
</organism>
<evidence type="ECO:0000313" key="1">
    <source>
        <dbReference type="EMBL" id="KAJ4976880.1"/>
    </source>
</evidence>
<gene>
    <name evidence="1" type="ORF">NE237_001986</name>
</gene>
<proteinExistence type="predicted"/>
<evidence type="ECO:0000313" key="2">
    <source>
        <dbReference type="Proteomes" id="UP001141806"/>
    </source>
</evidence>
<name>A0A9Q0KUC5_9MAGN</name>